<dbReference type="InterPro" id="IPR002797">
    <property type="entry name" value="Polysacc_synth"/>
</dbReference>
<dbReference type="Pfam" id="PF01943">
    <property type="entry name" value="Polysacc_synt"/>
    <property type="match status" value="1"/>
</dbReference>
<sequence>MKRNILFFFTKGNERSVNVKKNIVLMILIKGCSILLSLLLVPLTLDYVDNECYGVWLALSSMVVWISFFDIGINNGLRNKLTAALAHNDYNLGRKYVSTTYAILFLIFMPLMCLLLLAAPFVDWYSLLNINQSNVEGLLIAICIIITYFCINFIFNTINIVVLALQKPAISSIITLVQQLVSLAIIYILTLTTKGSLVNLCLALCAAPLLVVLGANVILYSKKYKKIAPIFKSVDLKIAPDLMKLGIQFFIIQAAGIIQYQLINFLIIRHYGASEVTCYNISYKYFSILTMIWTIIITPFWAAVSDAMVKHDYTWIKNAEKKYLKVFILFVLGGILMLLFSSYAYNLWIGDKILITNILSFWILMYSLVTMFSSIYVTILNGMGLLKVQMYACLFSPFVFLGLCYMFVHMGLGVHALLIAVIISNFNGYLLAPIQYKLYTRHL</sequence>
<keyword evidence="3 6" id="KW-0812">Transmembrane</keyword>
<dbReference type="InterPro" id="IPR050833">
    <property type="entry name" value="Poly_Biosynth_Transport"/>
</dbReference>
<keyword evidence="5 6" id="KW-0472">Membrane</keyword>
<gene>
    <name evidence="7" type="ORF">DW043_21105</name>
</gene>
<feature type="transmembrane region" description="Helical" evidence="6">
    <location>
        <begin position="323"/>
        <end position="345"/>
    </location>
</feature>
<evidence type="ECO:0000256" key="1">
    <source>
        <dbReference type="ARBA" id="ARBA00004651"/>
    </source>
</evidence>
<feature type="transmembrane region" description="Helical" evidence="6">
    <location>
        <begin position="242"/>
        <end position="263"/>
    </location>
</feature>
<keyword evidence="2" id="KW-1003">Cell membrane</keyword>
<organism evidence="7 8">
    <name type="scientific">Phocaeicola vulgatus</name>
    <name type="common">Bacteroides vulgatus</name>
    <dbReference type="NCBI Taxonomy" id="821"/>
    <lineage>
        <taxon>Bacteria</taxon>
        <taxon>Pseudomonadati</taxon>
        <taxon>Bacteroidota</taxon>
        <taxon>Bacteroidia</taxon>
        <taxon>Bacteroidales</taxon>
        <taxon>Bacteroidaceae</taxon>
        <taxon>Phocaeicola</taxon>
    </lineage>
</organism>
<feature type="transmembrane region" description="Helical" evidence="6">
    <location>
        <begin position="172"/>
        <end position="191"/>
    </location>
</feature>
<evidence type="ECO:0000256" key="3">
    <source>
        <dbReference type="ARBA" id="ARBA00022692"/>
    </source>
</evidence>
<evidence type="ECO:0000256" key="4">
    <source>
        <dbReference type="ARBA" id="ARBA00022989"/>
    </source>
</evidence>
<evidence type="ECO:0000256" key="5">
    <source>
        <dbReference type="ARBA" id="ARBA00023136"/>
    </source>
</evidence>
<evidence type="ECO:0000256" key="6">
    <source>
        <dbReference type="SAM" id="Phobius"/>
    </source>
</evidence>
<feature type="transmembrane region" description="Helical" evidence="6">
    <location>
        <begin position="357"/>
        <end position="379"/>
    </location>
</feature>
<feature type="transmembrane region" description="Helical" evidence="6">
    <location>
        <begin position="197"/>
        <end position="221"/>
    </location>
</feature>
<feature type="transmembrane region" description="Helical" evidence="6">
    <location>
        <begin position="139"/>
        <end position="165"/>
    </location>
</feature>
<dbReference type="GO" id="GO:0005886">
    <property type="term" value="C:plasma membrane"/>
    <property type="evidence" value="ECO:0007669"/>
    <property type="project" value="UniProtKB-SubCell"/>
</dbReference>
<feature type="transmembrane region" description="Helical" evidence="6">
    <location>
        <begin position="414"/>
        <end position="432"/>
    </location>
</feature>
<feature type="transmembrane region" description="Helical" evidence="6">
    <location>
        <begin position="53"/>
        <end position="73"/>
    </location>
</feature>
<dbReference type="EMBL" id="QROB01000053">
    <property type="protein sequence ID" value="RHK82327.1"/>
    <property type="molecule type" value="Genomic_DNA"/>
</dbReference>
<comment type="caution">
    <text evidence="7">The sequence shown here is derived from an EMBL/GenBank/DDBJ whole genome shotgun (WGS) entry which is preliminary data.</text>
</comment>
<reference evidence="7 8" key="1">
    <citation type="submission" date="2018-08" db="EMBL/GenBank/DDBJ databases">
        <title>A genome reference for cultivated species of the human gut microbiota.</title>
        <authorList>
            <person name="Zou Y."/>
            <person name="Xue W."/>
            <person name="Luo G."/>
        </authorList>
    </citation>
    <scope>NUCLEOTIDE SEQUENCE [LARGE SCALE GENOMIC DNA]</scope>
    <source>
        <strain evidence="7 8">AF39-8AT</strain>
    </source>
</reference>
<feature type="transmembrane region" description="Helical" evidence="6">
    <location>
        <begin position="21"/>
        <end position="41"/>
    </location>
</feature>
<evidence type="ECO:0008006" key="9">
    <source>
        <dbReference type="Google" id="ProtNLM"/>
    </source>
</evidence>
<feature type="transmembrane region" description="Helical" evidence="6">
    <location>
        <begin position="101"/>
        <end position="119"/>
    </location>
</feature>
<dbReference type="CDD" id="cd12082">
    <property type="entry name" value="MATE_like"/>
    <property type="match status" value="1"/>
</dbReference>
<keyword evidence="4 6" id="KW-1133">Transmembrane helix</keyword>
<dbReference type="PANTHER" id="PTHR30250">
    <property type="entry name" value="PST FAMILY PREDICTED COLANIC ACID TRANSPORTER"/>
    <property type="match status" value="1"/>
</dbReference>
<feature type="transmembrane region" description="Helical" evidence="6">
    <location>
        <begin position="283"/>
        <end position="302"/>
    </location>
</feature>
<accession>A0AB73Z2Q8</accession>
<dbReference type="AlphaFoldDB" id="A0AB73Z2Q8"/>
<feature type="transmembrane region" description="Helical" evidence="6">
    <location>
        <begin position="391"/>
        <end position="408"/>
    </location>
</feature>
<dbReference type="PANTHER" id="PTHR30250:SF11">
    <property type="entry name" value="O-ANTIGEN TRANSPORTER-RELATED"/>
    <property type="match status" value="1"/>
</dbReference>
<comment type="subcellular location">
    <subcellularLocation>
        <location evidence="1">Cell membrane</location>
        <topology evidence="1">Multi-pass membrane protein</topology>
    </subcellularLocation>
</comment>
<dbReference type="RefSeq" id="WP_117795306.1">
    <property type="nucleotide sequence ID" value="NZ_JADMQA010000040.1"/>
</dbReference>
<dbReference type="Proteomes" id="UP000286392">
    <property type="component" value="Unassembled WGS sequence"/>
</dbReference>
<evidence type="ECO:0000313" key="7">
    <source>
        <dbReference type="EMBL" id="RHK82327.1"/>
    </source>
</evidence>
<evidence type="ECO:0000256" key="2">
    <source>
        <dbReference type="ARBA" id="ARBA00022475"/>
    </source>
</evidence>
<proteinExistence type="predicted"/>
<protein>
    <recommendedName>
        <fullName evidence="9">Polysaccharide biosynthesis protein</fullName>
    </recommendedName>
</protein>
<name>A0AB73Z2Q8_PHOVU</name>
<evidence type="ECO:0000313" key="8">
    <source>
        <dbReference type="Proteomes" id="UP000286392"/>
    </source>
</evidence>